<dbReference type="PANTHER" id="PTHR11757">
    <property type="entry name" value="PROTEASE FAMILY S9A OLIGOPEPTIDASE"/>
    <property type="match status" value="1"/>
</dbReference>
<gene>
    <name evidence="9" type="ORF">GBAR_LOCUS2663</name>
</gene>
<dbReference type="Gene3D" id="2.130.10.120">
    <property type="entry name" value="Prolyl oligopeptidase, N-terminal domain"/>
    <property type="match status" value="2"/>
</dbReference>
<evidence type="ECO:0000256" key="5">
    <source>
        <dbReference type="ARBA" id="ARBA00045448"/>
    </source>
</evidence>
<dbReference type="InterPro" id="IPR002470">
    <property type="entry name" value="Peptidase_S9A"/>
</dbReference>
<dbReference type="GO" id="GO:0004177">
    <property type="term" value="F:aminopeptidase activity"/>
    <property type="evidence" value="ECO:0007669"/>
    <property type="project" value="UniProtKB-KW"/>
</dbReference>
<name>A0AA35W771_GEOBA</name>
<comment type="caution">
    <text evidence="9">The sequence shown here is derived from an EMBL/GenBank/DDBJ whole genome shotgun (WGS) entry which is preliminary data.</text>
</comment>
<keyword evidence="9" id="KW-0031">Aminopeptidase</keyword>
<evidence type="ECO:0000259" key="8">
    <source>
        <dbReference type="Pfam" id="PF02897"/>
    </source>
</evidence>
<organism evidence="9 10">
    <name type="scientific">Geodia barretti</name>
    <name type="common">Barrett's horny sponge</name>
    <dbReference type="NCBI Taxonomy" id="519541"/>
    <lineage>
        <taxon>Eukaryota</taxon>
        <taxon>Metazoa</taxon>
        <taxon>Porifera</taxon>
        <taxon>Demospongiae</taxon>
        <taxon>Heteroscleromorpha</taxon>
        <taxon>Tetractinellida</taxon>
        <taxon>Astrophorina</taxon>
        <taxon>Geodiidae</taxon>
        <taxon>Geodia</taxon>
    </lineage>
</organism>
<dbReference type="InterPro" id="IPR023302">
    <property type="entry name" value="Pept_S9A_N"/>
</dbReference>
<dbReference type="Gene3D" id="3.40.50.1820">
    <property type="entry name" value="alpha/beta hydrolase"/>
    <property type="match status" value="1"/>
</dbReference>
<comment type="function">
    <text evidence="5">Serine peptidase whose precise substrate specificity remains unclear. Does not cleave peptides after a arginine or lysine residue. Regulates trans-Golgi network morphology and sorting by regulating the membrane binding of the AP-1 complex. May play a role in the regulation of synaptic vesicle exocytosis.</text>
</comment>
<reference evidence="9" key="1">
    <citation type="submission" date="2023-03" db="EMBL/GenBank/DDBJ databases">
        <authorList>
            <person name="Steffen K."/>
            <person name="Cardenas P."/>
        </authorList>
    </citation>
    <scope>NUCLEOTIDE SEQUENCE</scope>
</reference>
<dbReference type="EC" id="3.4.21.-" evidence="6"/>
<dbReference type="SUPFAM" id="SSF50993">
    <property type="entry name" value="Peptidase/esterase 'gauge' domain"/>
    <property type="match status" value="1"/>
</dbReference>
<dbReference type="EMBL" id="CASHTH010000370">
    <property type="protein sequence ID" value="CAI7999236.1"/>
    <property type="molecule type" value="Genomic_DNA"/>
</dbReference>
<sequence>MTDAIFEEIKGRQQPDLASVPWKDGQWYYQWKFAEESQYRIWLRWPAPSSDETQPNAREAPTSDVEILLDEPVLAEGLEYFRLGSLAVSNGGSLLAYATDTDGSERYRLVIRNLETGDLLPEEIPGTIGRVVWSADDSSLLYTVVDDNWRPWQVRRHVLGQPVDQDTIVYEESDPGFFVGIGESASKEYIIIGAGDHVTSEGDRFIIKTNDTHKNARLATAPQDDPTEQAWEPLVNASDTHYIRGFETFQDFIAVEVRIDGLDHVQLMWRDGESSTVFDYHLDTQELEVRQVQEVPSGYDASEYVTERLLAPARDGVEVPVSIVRHKDTPVDGSAPLYLYGYGAYGYAIPPSFSTTRLSLLDRGFIYALAHIRGGDDLGYHWYEAGKLDRRTNTFNDFVDVARHLVDQDYVAEGRIAIAGGSAGGQLMGAVVNQAPDLWGAVAAHVPFVDVLNTMLDDTLPLTPIEWPEWGNPIEDETVFEYIRSYSPYDQLMAKEYPPILVTAGLNDPRVTYWEPAKYVAKLRALKTDDNLVLLKTNMGAGHGGRSGRYDRLYEVAEEYAFMLVVMGLVE</sequence>
<dbReference type="PRINTS" id="PR00862">
    <property type="entry name" value="PROLIGOPTASE"/>
</dbReference>
<feature type="domain" description="Peptidase S9 prolyl oligopeptidase catalytic" evidence="7">
    <location>
        <begin position="351"/>
        <end position="567"/>
    </location>
</feature>
<dbReference type="GO" id="GO:0004252">
    <property type="term" value="F:serine-type endopeptidase activity"/>
    <property type="evidence" value="ECO:0007669"/>
    <property type="project" value="UniProtKB-UniRule"/>
</dbReference>
<dbReference type="Pfam" id="PF02897">
    <property type="entry name" value="Peptidase_S9_N"/>
    <property type="match status" value="1"/>
</dbReference>
<dbReference type="InterPro" id="IPR029058">
    <property type="entry name" value="AB_hydrolase_fold"/>
</dbReference>
<comment type="similarity">
    <text evidence="1 6">Belongs to the peptidase S9A family.</text>
</comment>
<keyword evidence="2 6" id="KW-0645">Protease</keyword>
<keyword evidence="4 6" id="KW-0720">Serine protease</keyword>
<evidence type="ECO:0000256" key="1">
    <source>
        <dbReference type="ARBA" id="ARBA00005228"/>
    </source>
</evidence>
<protein>
    <recommendedName>
        <fullName evidence="6">Prolyl endopeptidase</fullName>
        <ecNumber evidence="6">3.4.21.-</ecNumber>
    </recommendedName>
</protein>
<evidence type="ECO:0000256" key="2">
    <source>
        <dbReference type="ARBA" id="ARBA00022670"/>
    </source>
</evidence>
<dbReference type="PANTHER" id="PTHR11757:SF19">
    <property type="entry name" value="PROLYL ENDOPEPTIDASE-LIKE"/>
    <property type="match status" value="1"/>
</dbReference>
<evidence type="ECO:0000313" key="10">
    <source>
        <dbReference type="Proteomes" id="UP001174909"/>
    </source>
</evidence>
<accession>A0AA35W771</accession>
<evidence type="ECO:0000256" key="3">
    <source>
        <dbReference type="ARBA" id="ARBA00022801"/>
    </source>
</evidence>
<evidence type="ECO:0000256" key="4">
    <source>
        <dbReference type="ARBA" id="ARBA00022825"/>
    </source>
</evidence>
<feature type="domain" description="Peptidase S9A N-terminal" evidence="8">
    <location>
        <begin position="2"/>
        <end position="200"/>
    </location>
</feature>
<dbReference type="Proteomes" id="UP001174909">
    <property type="component" value="Unassembled WGS sequence"/>
</dbReference>
<dbReference type="GO" id="GO:0006508">
    <property type="term" value="P:proteolysis"/>
    <property type="evidence" value="ECO:0007669"/>
    <property type="project" value="UniProtKB-KW"/>
</dbReference>
<proteinExistence type="inferred from homology"/>
<dbReference type="InterPro" id="IPR051543">
    <property type="entry name" value="Serine_Peptidase_S9A"/>
</dbReference>
<evidence type="ECO:0000313" key="9">
    <source>
        <dbReference type="EMBL" id="CAI7999236.1"/>
    </source>
</evidence>
<keyword evidence="10" id="KW-1185">Reference proteome</keyword>
<evidence type="ECO:0000259" key="7">
    <source>
        <dbReference type="Pfam" id="PF00326"/>
    </source>
</evidence>
<evidence type="ECO:0000256" key="6">
    <source>
        <dbReference type="RuleBase" id="RU368024"/>
    </source>
</evidence>
<dbReference type="Pfam" id="PF00326">
    <property type="entry name" value="Peptidase_S9"/>
    <property type="match status" value="1"/>
</dbReference>
<dbReference type="SUPFAM" id="SSF53474">
    <property type="entry name" value="alpha/beta-Hydrolases"/>
    <property type="match status" value="1"/>
</dbReference>
<keyword evidence="3 6" id="KW-0378">Hydrolase</keyword>
<dbReference type="AlphaFoldDB" id="A0AA35W771"/>
<dbReference type="InterPro" id="IPR001375">
    <property type="entry name" value="Peptidase_S9_cat"/>
</dbReference>